<accession>A0ABD1RVQ3</accession>
<reference evidence="2" key="1">
    <citation type="submission" date="2024-07" db="EMBL/GenBank/DDBJ databases">
        <title>Two chromosome-level genome assemblies of Korean endemic species Abeliophyllum distichum and Forsythia ovata (Oleaceae).</title>
        <authorList>
            <person name="Jang H."/>
        </authorList>
    </citation>
    <scope>NUCLEOTIDE SEQUENCE [LARGE SCALE GENOMIC DNA]</scope>
</reference>
<gene>
    <name evidence="1" type="ORF">Adt_28149</name>
</gene>
<proteinExistence type="predicted"/>
<organism evidence="1 2">
    <name type="scientific">Abeliophyllum distichum</name>
    <dbReference type="NCBI Taxonomy" id="126358"/>
    <lineage>
        <taxon>Eukaryota</taxon>
        <taxon>Viridiplantae</taxon>
        <taxon>Streptophyta</taxon>
        <taxon>Embryophyta</taxon>
        <taxon>Tracheophyta</taxon>
        <taxon>Spermatophyta</taxon>
        <taxon>Magnoliopsida</taxon>
        <taxon>eudicotyledons</taxon>
        <taxon>Gunneridae</taxon>
        <taxon>Pentapetalae</taxon>
        <taxon>asterids</taxon>
        <taxon>lamiids</taxon>
        <taxon>Lamiales</taxon>
        <taxon>Oleaceae</taxon>
        <taxon>Forsythieae</taxon>
        <taxon>Abeliophyllum</taxon>
    </lineage>
</organism>
<evidence type="ECO:0000313" key="1">
    <source>
        <dbReference type="EMBL" id="KAL2492521.1"/>
    </source>
</evidence>
<dbReference type="AlphaFoldDB" id="A0ABD1RVQ3"/>
<dbReference type="Proteomes" id="UP001604336">
    <property type="component" value="Unassembled WGS sequence"/>
</dbReference>
<protein>
    <submittedName>
        <fullName evidence="1">Cation-chloride cotransporter 1</fullName>
    </submittedName>
</protein>
<evidence type="ECO:0000313" key="2">
    <source>
        <dbReference type="Proteomes" id="UP001604336"/>
    </source>
</evidence>
<comment type="caution">
    <text evidence="1">The sequence shown here is derived from an EMBL/GenBank/DDBJ whole genome shotgun (WGS) entry which is preliminary data.</text>
</comment>
<dbReference type="EMBL" id="JBFOLK010000008">
    <property type="protein sequence ID" value="KAL2492521.1"/>
    <property type="molecule type" value="Genomic_DNA"/>
</dbReference>
<keyword evidence="2" id="KW-1185">Reference proteome</keyword>
<name>A0ABD1RVQ3_9LAMI</name>
<sequence length="111" mass="12678">MLHLSQLLLTNESFESCKIQVFCIVEEDSDVEELIADIRKFLYDLRMQAEVTVISMKSWDAKAGQQDELVDAFAGAQQRISSYLTGMRERAQKERTPLIADGKPVVLNEQR</sequence>